<accession>A0A7S3LNR2</accession>
<feature type="region of interest" description="Disordered" evidence="1">
    <location>
        <begin position="572"/>
        <end position="595"/>
    </location>
</feature>
<proteinExistence type="predicted"/>
<feature type="compositionally biased region" description="Low complexity" evidence="1">
    <location>
        <begin position="233"/>
        <end position="243"/>
    </location>
</feature>
<protein>
    <submittedName>
        <fullName evidence="2">Uncharacterized protein</fullName>
    </submittedName>
</protein>
<gene>
    <name evidence="2" type="ORF">ASTO00021_LOCUS7364</name>
</gene>
<feature type="region of interest" description="Disordered" evidence="1">
    <location>
        <begin position="211"/>
        <end position="243"/>
    </location>
</feature>
<feature type="region of interest" description="Disordered" evidence="1">
    <location>
        <begin position="378"/>
        <end position="431"/>
    </location>
</feature>
<feature type="region of interest" description="Disordered" evidence="1">
    <location>
        <begin position="27"/>
        <end position="79"/>
    </location>
</feature>
<organism evidence="2">
    <name type="scientific">Aplanochytrium stocchinoi</name>
    <dbReference type="NCBI Taxonomy" id="215587"/>
    <lineage>
        <taxon>Eukaryota</taxon>
        <taxon>Sar</taxon>
        <taxon>Stramenopiles</taxon>
        <taxon>Bigyra</taxon>
        <taxon>Labyrinthulomycetes</taxon>
        <taxon>Thraustochytrida</taxon>
        <taxon>Thraustochytriidae</taxon>
        <taxon>Aplanochytrium</taxon>
    </lineage>
</organism>
<evidence type="ECO:0000256" key="1">
    <source>
        <dbReference type="SAM" id="MobiDB-lite"/>
    </source>
</evidence>
<name>A0A7S3LNR2_9STRA</name>
<sequence length="595" mass="66487">MRNYGAYVGQRKSQLLVPVQVQTVLQSVPEPESDARSQSQRQRPDANLTYRNSSHVLTRPAKSMPVAMPTPDESSGNGNGDWIKPFMTPTEEDLSSPNSAYSIERINDHYHVVGNRLSFGKKHEWARNPTPFILEQGRTLNERRKSMGDMQRYMKQNETGMGMVNSNAYNNANVTVNNGFHGSGHHSRSGSNHDLYFNSSMPFGLDTIVDSATSSETESESESDDVYEDAESFSRTSSDIDSSAEVGDADLNVNNFLSVSPISTNPLTRLNSRKESINMENSRMTRARPENLAHTHTRGGVMTRGVRIGNNVNVNMNAAGDKKSDNSNSSNGRELEKNRNSSVGVSVVTANANMHSQAARIRRGYLDRLGIASAAAQAGPNNNVTQGQDSKSTMGIHARRAAMASARARRKPPSMVQPLKEPNKGGSSFGQSLMKRFSSWMGSDYNESSDSKTQIEGSKVNRNNNSSSAYENMPRNYTDMEDLIKARTIVNRATYRKAQRMKAQRRLRNGKKSVGFLNDTHVYFVPCRFDIAPRNRARIWHTREEFIEMVMRNMDEVEEEMQQQMEIQARLADIRNNPPPSLNKKKGKNSITGRK</sequence>
<feature type="compositionally biased region" description="Basic residues" evidence="1">
    <location>
        <begin position="583"/>
        <end position="595"/>
    </location>
</feature>
<feature type="region of interest" description="Disordered" evidence="1">
    <location>
        <begin position="443"/>
        <end position="473"/>
    </location>
</feature>
<feature type="compositionally biased region" description="Polar residues" evidence="1">
    <location>
        <begin position="379"/>
        <end position="393"/>
    </location>
</feature>
<feature type="region of interest" description="Disordered" evidence="1">
    <location>
        <begin position="315"/>
        <end position="343"/>
    </location>
</feature>
<dbReference type="AlphaFoldDB" id="A0A7S3LNR2"/>
<feature type="compositionally biased region" description="Acidic residues" evidence="1">
    <location>
        <begin position="217"/>
        <end position="231"/>
    </location>
</feature>
<reference evidence="2" key="1">
    <citation type="submission" date="2021-01" db="EMBL/GenBank/DDBJ databases">
        <authorList>
            <person name="Corre E."/>
            <person name="Pelletier E."/>
            <person name="Niang G."/>
            <person name="Scheremetjew M."/>
            <person name="Finn R."/>
            <person name="Kale V."/>
            <person name="Holt S."/>
            <person name="Cochrane G."/>
            <person name="Meng A."/>
            <person name="Brown T."/>
            <person name="Cohen L."/>
        </authorList>
    </citation>
    <scope>NUCLEOTIDE SEQUENCE</scope>
    <source>
        <strain evidence="2">GSBS06</strain>
    </source>
</reference>
<dbReference type="EMBL" id="HBIN01009880">
    <property type="protein sequence ID" value="CAE0437123.1"/>
    <property type="molecule type" value="Transcribed_RNA"/>
</dbReference>
<evidence type="ECO:0000313" key="2">
    <source>
        <dbReference type="EMBL" id="CAE0437123.1"/>
    </source>
</evidence>
<feature type="compositionally biased region" description="Polar residues" evidence="1">
    <location>
        <begin position="445"/>
        <end position="470"/>
    </location>
</feature>